<accession>A0AAV9LMH9</accession>
<proteinExistence type="predicted"/>
<dbReference type="AlphaFoldDB" id="A0AAV9LMH9"/>
<organism evidence="2 3">
    <name type="scientific">Solanum pinnatisectum</name>
    <name type="common">tansyleaf nightshade</name>
    <dbReference type="NCBI Taxonomy" id="50273"/>
    <lineage>
        <taxon>Eukaryota</taxon>
        <taxon>Viridiplantae</taxon>
        <taxon>Streptophyta</taxon>
        <taxon>Embryophyta</taxon>
        <taxon>Tracheophyta</taxon>
        <taxon>Spermatophyta</taxon>
        <taxon>Magnoliopsida</taxon>
        <taxon>eudicotyledons</taxon>
        <taxon>Gunneridae</taxon>
        <taxon>Pentapetalae</taxon>
        <taxon>asterids</taxon>
        <taxon>lamiids</taxon>
        <taxon>Solanales</taxon>
        <taxon>Solanaceae</taxon>
        <taxon>Solanoideae</taxon>
        <taxon>Solaneae</taxon>
        <taxon>Solanum</taxon>
    </lineage>
</organism>
<evidence type="ECO:0000313" key="2">
    <source>
        <dbReference type="EMBL" id="KAK4726803.1"/>
    </source>
</evidence>
<reference evidence="2 3" key="1">
    <citation type="submission" date="2023-10" db="EMBL/GenBank/DDBJ databases">
        <title>Genome-Wide Identification Analysis in wild type Solanum Pinnatisectum Reveals Some Genes Defensing Phytophthora Infestans.</title>
        <authorList>
            <person name="Sun C."/>
        </authorList>
    </citation>
    <scope>NUCLEOTIDE SEQUENCE [LARGE SCALE GENOMIC DNA]</scope>
    <source>
        <strain evidence="2">LQN</strain>
        <tissue evidence="2">Leaf</tissue>
    </source>
</reference>
<evidence type="ECO:0000256" key="1">
    <source>
        <dbReference type="SAM" id="Coils"/>
    </source>
</evidence>
<feature type="coiled-coil region" evidence="1">
    <location>
        <begin position="14"/>
        <end position="41"/>
    </location>
</feature>
<keyword evidence="3" id="KW-1185">Reference proteome</keyword>
<name>A0AAV9LMH9_9SOLN</name>
<keyword evidence="1" id="KW-0175">Coiled coil</keyword>
<dbReference type="EMBL" id="JAWPEI010000005">
    <property type="protein sequence ID" value="KAK4726803.1"/>
    <property type="molecule type" value="Genomic_DNA"/>
</dbReference>
<comment type="caution">
    <text evidence="2">The sequence shown here is derived from an EMBL/GenBank/DDBJ whole genome shotgun (WGS) entry which is preliminary data.</text>
</comment>
<dbReference type="Proteomes" id="UP001311915">
    <property type="component" value="Unassembled WGS sequence"/>
</dbReference>
<sequence>MMKNESWLDMQVHKTDTEANIRQLRERLAEVSGKLKDMMKRNTKKRSEGIKRVIVRGRRL</sequence>
<evidence type="ECO:0000313" key="3">
    <source>
        <dbReference type="Proteomes" id="UP001311915"/>
    </source>
</evidence>
<protein>
    <submittedName>
        <fullName evidence="2">Uncharacterized protein</fullName>
    </submittedName>
</protein>
<gene>
    <name evidence="2" type="ORF">R3W88_031720</name>
</gene>